<evidence type="ECO:0000313" key="3">
    <source>
        <dbReference type="Proteomes" id="UP000467841"/>
    </source>
</evidence>
<gene>
    <name evidence="2" type="ORF">MERR_LOCUS47299</name>
</gene>
<organism evidence="2 3">
    <name type="scientific">Microthlaspi erraticum</name>
    <dbReference type="NCBI Taxonomy" id="1685480"/>
    <lineage>
        <taxon>Eukaryota</taxon>
        <taxon>Viridiplantae</taxon>
        <taxon>Streptophyta</taxon>
        <taxon>Embryophyta</taxon>
        <taxon>Tracheophyta</taxon>
        <taxon>Spermatophyta</taxon>
        <taxon>Magnoliopsida</taxon>
        <taxon>eudicotyledons</taxon>
        <taxon>Gunneridae</taxon>
        <taxon>Pentapetalae</taxon>
        <taxon>rosids</taxon>
        <taxon>malvids</taxon>
        <taxon>Brassicales</taxon>
        <taxon>Brassicaceae</taxon>
        <taxon>Coluteocarpeae</taxon>
        <taxon>Microthlaspi</taxon>
    </lineage>
</organism>
<keyword evidence="3" id="KW-1185">Reference proteome</keyword>
<accession>A0A6D2L6P5</accession>
<sequence>MNHNTNIHFGNRIPDPTRSPRPGLPRSTADAMPHPFPPNRAHPTFEGPSRDEHHYHHHQNRPPVYHQPPRPIASTTTMFSIGGEIPFRCHA</sequence>
<name>A0A6D2L6P5_9BRAS</name>
<comment type="caution">
    <text evidence="2">The sequence shown here is derived from an EMBL/GenBank/DDBJ whole genome shotgun (WGS) entry which is preliminary data.</text>
</comment>
<reference evidence="2" key="1">
    <citation type="submission" date="2020-01" db="EMBL/GenBank/DDBJ databases">
        <authorList>
            <person name="Mishra B."/>
        </authorList>
    </citation>
    <scope>NUCLEOTIDE SEQUENCE [LARGE SCALE GENOMIC DNA]</scope>
</reference>
<evidence type="ECO:0000313" key="2">
    <source>
        <dbReference type="EMBL" id="CAA7060063.1"/>
    </source>
</evidence>
<dbReference type="EMBL" id="CACVBM020001815">
    <property type="protein sequence ID" value="CAA7060063.1"/>
    <property type="molecule type" value="Genomic_DNA"/>
</dbReference>
<feature type="region of interest" description="Disordered" evidence="1">
    <location>
        <begin position="1"/>
        <end position="76"/>
    </location>
</feature>
<proteinExistence type="predicted"/>
<evidence type="ECO:0000256" key="1">
    <source>
        <dbReference type="SAM" id="MobiDB-lite"/>
    </source>
</evidence>
<protein>
    <submittedName>
        <fullName evidence="2">Uncharacterized protein</fullName>
    </submittedName>
</protein>
<dbReference type="Proteomes" id="UP000467841">
    <property type="component" value="Unassembled WGS sequence"/>
</dbReference>
<dbReference type="AlphaFoldDB" id="A0A6D2L6P5"/>